<dbReference type="RefSeq" id="WP_311861397.1">
    <property type="nucleotide sequence ID" value="NZ_JAUZVV010000001.1"/>
</dbReference>
<keyword evidence="3 7" id="KW-0732">Signal</keyword>
<evidence type="ECO:0000256" key="5">
    <source>
        <dbReference type="SAM" id="MobiDB-lite"/>
    </source>
</evidence>
<dbReference type="Gene3D" id="3.60.21.10">
    <property type="match status" value="1"/>
</dbReference>
<feature type="transmembrane region" description="Helical" evidence="6">
    <location>
        <begin position="1201"/>
        <end position="1223"/>
    </location>
</feature>
<feature type="region of interest" description="Disordered" evidence="5">
    <location>
        <begin position="1073"/>
        <end position="1102"/>
    </location>
</feature>
<accession>A0ABU3G9T3</accession>
<evidence type="ECO:0000259" key="8">
    <source>
        <dbReference type="PROSITE" id="PS50847"/>
    </source>
</evidence>
<dbReference type="PRINTS" id="PR01607">
    <property type="entry name" value="APYRASEFAMLY"/>
</dbReference>
<dbReference type="Pfam" id="PF22494">
    <property type="entry name" value="choice_anch_I"/>
    <property type="match status" value="1"/>
</dbReference>
<comment type="caution">
    <text evidence="9">The sequence shown here is derived from an EMBL/GenBank/DDBJ whole genome shotgun (WGS) entry which is preliminary data.</text>
</comment>
<gene>
    <name evidence="9" type="ORF">Q9S71_07085</name>
</gene>
<feature type="region of interest" description="Disordered" evidence="5">
    <location>
        <begin position="440"/>
        <end position="461"/>
    </location>
</feature>
<dbReference type="SUPFAM" id="SSF51004">
    <property type="entry name" value="C-terminal (heme d1) domain of cytochrome cd1-nitrite reductase"/>
    <property type="match status" value="1"/>
</dbReference>
<keyword evidence="6" id="KW-1133">Transmembrane helix</keyword>
<dbReference type="EMBL" id="JAUZVV010000001">
    <property type="protein sequence ID" value="MDT3316585.1"/>
    <property type="molecule type" value="Genomic_DNA"/>
</dbReference>
<dbReference type="PROSITE" id="PS50847">
    <property type="entry name" value="GRAM_POS_ANCHORING"/>
    <property type="match status" value="1"/>
</dbReference>
<dbReference type="InterPro" id="IPR004843">
    <property type="entry name" value="Calcineurin-like_PHP"/>
</dbReference>
<keyword evidence="6" id="KW-0472">Membrane</keyword>
<keyword evidence="4" id="KW-0572">Peptidoglycan-anchor</keyword>
<dbReference type="Proteomes" id="UP001251849">
    <property type="component" value="Unassembled WGS sequence"/>
</dbReference>
<dbReference type="InterPro" id="IPR006179">
    <property type="entry name" value="5_nucleotidase/apyrase"/>
</dbReference>
<dbReference type="Pfam" id="PF00149">
    <property type="entry name" value="Metallophos"/>
    <property type="match status" value="1"/>
</dbReference>
<evidence type="ECO:0000256" key="7">
    <source>
        <dbReference type="SAM" id="SignalP"/>
    </source>
</evidence>
<reference evidence="9 10" key="1">
    <citation type="submission" date="2023-08" db="EMBL/GenBank/DDBJ databases">
        <title>Microbacterium aquilitoris sp. nov. and Microbacterium gwkjibeachense sp. nov., isolated from beach.</title>
        <authorList>
            <person name="Lee S.D."/>
            <person name="Yang H."/>
            <person name="Kim I."/>
        </authorList>
    </citation>
    <scope>NUCLEOTIDE SEQUENCE [LARGE SCALE GENOMIC DNA]</scope>
    <source>
        <strain evidence="9 10">KSW4-11</strain>
    </source>
</reference>
<protein>
    <submittedName>
        <fullName evidence="9">Choice-of-anchor I family protein</fullName>
    </submittedName>
</protein>
<dbReference type="InterPro" id="IPR011048">
    <property type="entry name" value="Haem_d1_sf"/>
</dbReference>
<dbReference type="NCBIfam" id="TIGR01167">
    <property type="entry name" value="LPXTG_anchor"/>
    <property type="match status" value="1"/>
</dbReference>
<dbReference type="Pfam" id="PF02872">
    <property type="entry name" value="5_nucleotid_C"/>
    <property type="match status" value="1"/>
</dbReference>
<dbReference type="InterPro" id="IPR036907">
    <property type="entry name" value="5'-Nucleotdase_C_sf"/>
</dbReference>
<evidence type="ECO:0000256" key="3">
    <source>
        <dbReference type="ARBA" id="ARBA00022729"/>
    </source>
</evidence>
<sequence length="1229" mass="127023">MPSHAFRSTARRAFALGTVTALTCTLAVAAATSATAAVVPDPVRTSAEGAALSLTPVGSYETGVFDASAAEIVAAHGDRLFVVNAEAGVVDVLDASDPAQPTKLFSITSDGVANSVAIREDGLGVVAIEATDKTAPGHLVFFDADAATADAAVLGTVQVGSLPDMVTISADGTYAVVANEGEPADDFSSDPEGSVGVVALPTGKTAPDQSAVRIADFHAFEADGALDPDVRVFGPTPEADLPVSRNLEPEYLTVDGGTAYATLQEANAIATIDLASATVTDIHALGFKDHSLEANALDPSDRDDRVDLRTYEGLKGIYQPDAIDSYTAGGTTYLVTANEGDAREWGDYAEAARVKDLGDDGLAPVCDDSPAAASLGDADLGRLNVTIENGLDEARDCYEELYAFGGRSFSIWSTDGELVWDSGSGFEEITAAADPAFFNSNHSESNLEGRSDDKGPEPESVVIGELSGRTYAFIGFERVGGIAAYDITDPASPDFVTYVNNRDFSQSVEDGGDLETAGDLGPESIAFIPADSSPTGIPMLAVGNEVSGTTTLFAIEDALDPIDIDILTINDFHGRIEANGDEVGAAVLAGAVDAAEAENPNTLFVSAGDNIGASTFTSFIQDDEPTIDALVAAGLDVSAVGNHEFDRGFADLTDRVIPRYGSDELALGANVYEKGTTTPALREYSVKTVDGVRVAFIGTVTTDTATMVSPDGIADIEFGDQLAAANRVATRIADEDLADVTVLLTHSGTATSDDCSVVASDPSDFGKLVRGATDEIDAIVSAHTHQTYACEVAGPDGETRPVIQAAQYGTAMGRLSLEVERSSKELLSITGTTEVLAEGEYTADPEVAEIVADATTFADEEGATEVGRISGDILRGGTEGSDRGVESSLGNGVADVYLWATSNEDYSGTPAQIALMNPGGLRADLLYGEDGVVSYREAADVQPFANTLVTVPLTGAQLKAVLEQQWKADGERPKLHLGVSEGFSYEYTEVAPLPGESVGRAGEIVSMTYRGEEIEPDDVVTVVTNSFLAVGGDGFSAFAEGTTPTDTGRIDLAATVDYFAARDVVDPAPLGRAVKVAQPTDPGEPTEPTEPGEPGEPGEDTPWATVTLSATTVEQGDSFRVELTGLTPGQRVGATLFSDPLVIDGIPAADAEGRLAFTVTVPGDFATGAHTLVLSTAGEDDIRVPITVVLAGSLASTGGDAAPLVALLGGAGVLLALGAVLVVRRRQRA</sequence>
<keyword evidence="1" id="KW-0134">Cell wall</keyword>
<evidence type="ECO:0000256" key="1">
    <source>
        <dbReference type="ARBA" id="ARBA00022512"/>
    </source>
</evidence>
<dbReference type="SUPFAM" id="SSF55816">
    <property type="entry name" value="5'-nucleotidase (syn. UDP-sugar hydrolase), C-terminal domain"/>
    <property type="match status" value="1"/>
</dbReference>
<dbReference type="PANTHER" id="PTHR46928:SF1">
    <property type="entry name" value="MESENCHYME-SPECIFIC CELL SURFACE GLYCOPROTEIN"/>
    <property type="match status" value="1"/>
</dbReference>
<feature type="signal peptide" evidence="7">
    <location>
        <begin position="1"/>
        <end position="36"/>
    </location>
</feature>
<feature type="compositionally biased region" description="Basic and acidic residues" evidence="5">
    <location>
        <begin position="445"/>
        <end position="457"/>
    </location>
</feature>
<feature type="chain" id="PRO_5047415430" evidence="7">
    <location>
        <begin position="37"/>
        <end position="1229"/>
    </location>
</feature>
<proteinExistence type="predicted"/>
<evidence type="ECO:0000313" key="10">
    <source>
        <dbReference type="Proteomes" id="UP001251849"/>
    </source>
</evidence>
<name>A0ABU3G9T3_9MICO</name>
<dbReference type="Gene3D" id="3.90.780.10">
    <property type="entry name" value="5'-Nucleotidase, C-terminal domain"/>
    <property type="match status" value="1"/>
</dbReference>
<organism evidence="9 10">
    <name type="scientific">Microbacterium gawkjiense</name>
    <dbReference type="NCBI Taxonomy" id="3067309"/>
    <lineage>
        <taxon>Bacteria</taxon>
        <taxon>Bacillati</taxon>
        <taxon>Actinomycetota</taxon>
        <taxon>Actinomycetes</taxon>
        <taxon>Micrococcales</taxon>
        <taxon>Microbacteriaceae</taxon>
        <taxon>Microbacterium</taxon>
    </lineage>
</organism>
<evidence type="ECO:0000256" key="6">
    <source>
        <dbReference type="SAM" id="Phobius"/>
    </source>
</evidence>
<dbReference type="NCBIfam" id="NF038117">
    <property type="entry name" value="choice_anch_I"/>
    <property type="match status" value="1"/>
</dbReference>
<dbReference type="Gene3D" id="2.130.10.10">
    <property type="entry name" value="YVTN repeat-like/Quinoprotein amine dehydrogenase"/>
    <property type="match status" value="1"/>
</dbReference>
<keyword evidence="10" id="KW-1185">Reference proteome</keyword>
<evidence type="ECO:0000256" key="2">
    <source>
        <dbReference type="ARBA" id="ARBA00022525"/>
    </source>
</evidence>
<keyword evidence="6" id="KW-0812">Transmembrane</keyword>
<dbReference type="InterPro" id="IPR052956">
    <property type="entry name" value="Mesenchyme-surface_protein"/>
</dbReference>
<keyword evidence="2" id="KW-0964">Secreted</keyword>
<dbReference type="InterPro" id="IPR029052">
    <property type="entry name" value="Metallo-depent_PP-like"/>
</dbReference>
<dbReference type="InterPro" id="IPR055188">
    <property type="entry name" value="Choice_anch_I"/>
</dbReference>
<feature type="domain" description="Gram-positive cocci surface proteins LPxTG" evidence="8">
    <location>
        <begin position="1194"/>
        <end position="1229"/>
    </location>
</feature>
<dbReference type="InterPro" id="IPR008334">
    <property type="entry name" value="5'-Nucleotdase_C"/>
</dbReference>
<dbReference type="SUPFAM" id="SSF56300">
    <property type="entry name" value="Metallo-dependent phosphatases"/>
    <property type="match status" value="1"/>
</dbReference>
<dbReference type="InterPro" id="IPR019931">
    <property type="entry name" value="LPXTG_anchor"/>
</dbReference>
<evidence type="ECO:0000313" key="9">
    <source>
        <dbReference type="EMBL" id="MDT3316585.1"/>
    </source>
</evidence>
<evidence type="ECO:0000256" key="4">
    <source>
        <dbReference type="ARBA" id="ARBA00023088"/>
    </source>
</evidence>
<dbReference type="PANTHER" id="PTHR46928">
    <property type="entry name" value="MESENCHYME-SPECIFIC CELL SURFACE GLYCOPROTEIN"/>
    <property type="match status" value="1"/>
</dbReference>
<dbReference type="InterPro" id="IPR015943">
    <property type="entry name" value="WD40/YVTN_repeat-like_dom_sf"/>
</dbReference>